<proteinExistence type="predicted"/>
<sequence length="270" mass="29879">MTSLWSRCDVNIAAAHASGSGIAASQLDGPSAGTVLAAGVTALGLLAGSRLRAFSRYRRSGRHGMLAAVAALMPAPLAVSWLEEMQAQLEMRPDAGRLRLLLDLAMRCPSTWCASWAVYFRHAELLRVHGKRTTLATRLHDALEPRTDLHISVAALEVLGLSRSRVLHPTRTVPALATARRLLTQRGPELHTIREDVERLLRAREQAHTIARALRRHQLRVWPGAHEDSQAHQRSELTRLRVEVVSHAASLRTALHDYVTNRSTRKPTMD</sequence>
<dbReference type="EMBL" id="JBHLUD010000011">
    <property type="protein sequence ID" value="MFC0546205.1"/>
    <property type="molecule type" value="Genomic_DNA"/>
</dbReference>
<evidence type="ECO:0000313" key="3">
    <source>
        <dbReference type="Proteomes" id="UP001589810"/>
    </source>
</evidence>
<keyword evidence="1" id="KW-0472">Membrane</keyword>
<protein>
    <submittedName>
        <fullName evidence="2">Uncharacterized protein</fullName>
    </submittedName>
</protein>
<organism evidence="2 3">
    <name type="scientific">Kutzneria chonburiensis</name>
    <dbReference type="NCBI Taxonomy" id="1483604"/>
    <lineage>
        <taxon>Bacteria</taxon>
        <taxon>Bacillati</taxon>
        <taxon>Actinomycetota</taxon>
        <taxon>Actinomycetes</taxon>
        <taxon>Pseudonocardiales</taxon>
        <taxon>Pseudonocardiaceae</taxon>
        <taxon>Kutzneria</taxon>
    </lineage>
</organism>
<feature type="transmembrane region" description="Helical" evidence="1">
    <location>
        <begin position="32"/>
        <end position="51"/>
    </location>
</feature>
<name>A0ABV6N0V9_9PSEU</name>
<feature type="transmembrane region" description="Helical" evidence="1">
    <location>
        <begin position="63"/>
        <end position="82"/>
    </location>
</feature>
<accession>A0ABV6N0V9</accession>
<dbReference type="RefSeq" id="WP_273943241.1">
    <property type="nucleotide sequence ID" value="NZ_CP097263.1"/>
</dbReference>
<keyword evidence="1" id="KW-0812">Transmembrane</keyword>
<gene>
    <name evidence="2" type="ORF">ACFFH7_32140</name>
</gene>
<keyword evidence="1" id="KW-1133">Transmembrane helix</keyword>
<comment type="caution">
    <text evidence="2">The sequence shown here is derived from an EMBL/GenBank/DDBJ whole genome shotgun (WGS) entry which is preliminary data.</text>
</comment>
<keyword evidence="3" id="KW-1185">Reference proteome</keyword>
<dbReference type="Proteomes" id="UP001589810">
    <property type="component" value="Unassembled WGS sequence"/>
</dbReference>
<evidence type="ECO:0000313" key="2">
    <source>
        <dbReference type="EMBL" id="MFC0546205.1"/>
    </source>
</evidence>
<reference evidence="2 3" key="1">
    <citation type="submission" date="2024-09" db="EMBL/GenBank/DDBJ databases">
        <authorList>
            <person name="Sun Q."/>
            <person name="Mori K."/>
        </authorList>
    </citation>
    <scope>NUCLEOTIDE SEQUENCE [LARGE SCALE GENOMIC DNA]</scope>
    <source>
        <strain evidence="2 3">TBRC 1432</strain>
    </source>
</reference>
<evidence type="ECO:0000256" key="1">
    <source>
        <dbReference type="SAM" id="Phobius"/>
    </source>
</evidence>